<name>A0ACC3AEP8_9EURO</name>
<organism evidence="1 2">
    <name type="scientific">Neophaeococcomyces mojaviensis</name>
    <dbReference type="NCBI Taxonomy" id="3383035"/>
    <lineage>
        <taxon>Eukaryota</taxon>
        <taxon>Fungi</taxon>
        <taxon>Dikarya</taxon>
        <taxon>Ascomycota</taxon>
        <taxon>Pezizomycotina</taxon>
        <taxon>Eurotiomycetes</taxon>
        <taxon>Chaetothyriomycetidae</taxon>
        <taxon>Chaetothyriales</taxon>
        <taxon>Chaetothyriales incertae sedis</taxon>
        <taxon>Neophaeococcomyces</taxon>
    </lineage>
</organism>
<proteinExistence type="predicted"/>
<evidence type="ECO:0000313" key="2">
    <source>
        <dbReference type="Proteomes" id="UP001172386"/>
    </source>
</evidence>
<dbReference type="EMBL" id="JAPDRQ010000031">
    <property type="protein sequence ID" value="KAJ9660416.1"/>
    <property type="molecule type" value="Genomic_DNA"/>
</dbReference>
<protein>
    <submittedName>
        <fullName evidence="1">Uncharacterized protein</fullName>
    </submittedName>
</protein>
<keyword evidence="2" id="KW-1185">Reference proteome</keyword>
<evidence type="ECO:0000313" key="1">
    <source>
        <dbReference type="EMBL" id="KAJ9660416.1"/>
    </source>
</evidence>
<sequence length="243" mass="27697">MTFPWTAQNGKKRSEANMKGDRISEQSEPLMTDDTEASSRFQPPSTTKRFRFWCWIMLLSGGTVVFMLATAAVAISVAPATSQQHGNREPILYTQQNSTTMIQPCGQTPSEARARGCHFDVISFCWLPHECYDAELSEEYRKTNTLEWFIDPDQQIPLSYDEIMSGEHTGLYVNWEYHITHCTAMWKKIHRAILGDLGSRAIDSYIGRYAHTKHCEQMLLGGREYALEAINTRIAVKYPDCGI</sequence>
<dbReference type="Proteomes" id="UP001172386">
    <property type="component" value="Unassembled WGS sequence"/>
</dbReference>
<comment type="caution">
    <text evidence="1">The sequence shown here is derived from an EMBL/GenBank/DDBJ whole genome shotgun (WGS) entry which is preliminary data.</text>
</comment>
<accession>A0ACC3AEP8</accession>
<gene>
    <name evidence="1" type="ORF">H2198_002534</name>
</gene>
<reference evidence="1" key="1">
    <citation type="submission" date="2022-10" db="EMBL/GenBank/DDBJ databases">
        <title>Culturing micro-colonial fungi from biological soil crusts in the Mojave desert and describing Neophaeococcomyces mojavensis, and introducing the new genera and species Taxawa tesnikishii.</title>
        <authorList>
            <person name="Kurbessoian T."/>
            <person name="Stajich J.E."/>
        </authorList>
    </citation>
    <scope>NUCLEOTIDE SEQUENCE</scope>
    <source>
        <strain evidence="1">JES_112</strain>
    </source>
</reference>